<organism evidence="2 3">
    <name type="scientific">Bacillus salipaludis</name>
    <dbReference type="NCBI Taxonomy" id="2547811"/>
    <lineage>
        <taxon>Bacteria</taxon>
        <taxon>Bacillati</taxon>
        <taxon>Bacillota</taxon>
        <taxon>Bacilli</taxon>
        <taxon>Bacillales</taxon>
        <taxon>Bacillaceae</taxon>
        <taxon>Bacillus</taxon>
    </lineage>
</organism>
<dbReference type="AlphaFoldDB" id="A0AA90TU72"/>
<evidence type="ECO:0000256" key="1">
    <source>
        <dbReference type="SAM" id="Phobius"/>
    </source>
</evidence>
<comment type="caution">
    <text evidence="2">The sequence shown here is derived from an EMBL/GenBank/DDBJ whole genome shotgun (WGS) entry which is preliminary data.</text>
</comment>
<protein>
    <submittedName>
        <fullName evidence="2">Uncharacterized protein</fullName>
    </submittedName>
</protein>
<proteinExistence type="predicted"/>
<dbReference type="RefSeq" id="WP_268884151.1">
    <property type="nucleotide sequence ID" value="NZ_JAVGVR010000001.1"/>
</dbReference>
<keyword evidence="1" id="KW-0812">Transmembrane</keyword>
<name>A0AA90TU72_9BACI</name>
<sequence>MTEVTAGTLFMITAEYAAHAVLMSTVFNIITVTTVIFSAHLLFT</sequence>
<reference evidence="2" key="1">
    <citation type="submission" date="2023-08" db="EMBL/GenBank/DDBJ databases">
        <title>Nitrogen cycling bacteria in agricultural field soils.</title>
        <authorList>
            <person name="Jang J."/>
        </authorList>
    </citation>
    <scope>NUCLEOTIDE SEQUENCE</scope>
    <source>
        <strain evidence="2">PS3-36</strain>
    </source>
</reference>
<evidence type="ECO:0000313" key="2">
    <source>
        <dbReference type="EMBL" id="MDQ6599054.1"/>
    </source>
</evidence>
<keyword evidence="1" id="KW-0472">Membrane</keyword>
<keyword evidence="1" id="KW-1133">Transmembrane helix</keyword>
<accession>A0AA90TU72</accession>
<feature type="transmembrane region" description="Helical" evidence="1">
    <location>
        <begin position="20"/>
        <end position="43"/>
    </location>
</feature>
<dbReference type="EMBL" id="JAVGVR010000001">
    <property type="protein sequence ID" value="MDQ6599054.1"/>
    <property type="molecule type" value="Genomic_DNA"/>
</dbReference>
<keyword evidence="3" id="KW-1185">Reference proteome</keyword>
<gene>
    <name evidence="2" type="ORF">RCG21_22360</name>
</gene>
<evidence type="ECO:0000313" key="3">
    <source>
        <dbReference type="Proteomes" id="UP001178888"/>
    </source>
</evidence>
<dbReference type="Proteomes" id="UP001178888">
    <property type="component" value="Unassembled WGS sequence"/>
</dbReference>